<evidence type="ECO:0000313" key="4">
    <source>
        <dbReference type="Proteomes" id="UP000214365"/>
    </source>
</evidence>
<evidence type="ECO:0000256" key="1">
    <source>
        <dbReference type="SAM" id="MobiDB-lite"/>
    </source>
</evidence>
<evidence type="ECO:0000259" key="2">
    <source>
        <dbReference type="Pfam" id="PF00651"/>
    </source>
</evidence>
<feature type="domain" description="BTB" evidence="2">
    <location>
        <begin position="15"/>
        <end position="77"/>
    </location>
</feature>
<feature type="region of interest" description="Disordered" evidence="1">
    <location>
        <begin position="80"/>
        <end position="136"/>
    </location>
</feature>
<dbReference type="InterPro" id="IPR011333">
    <property type="entry name" value="SKP1/BTB/POZ_sf"/>
</dbReference>
<dbReference type="InterPro" id="IPR000210">
    <property type="entry name" value="BTB/POZ_dom"/>
</dbReference>
<sequence>MEGRFGMYISSPIFTFQVGQERKEVIVHSGPLAGLSPALDTLMNGQMLEAKLRRVDWSDVKMDTFAQLCEFAYSQDYTPPTYQQSSHFSTTSPSSKKGKKKTKKSDIPRYGFTGDEPVPEPETERGPPSEPGFGVETNHAFELPLKQRTISERDLRNVFLDLEYPPFKSTYQFKPEGNESPTQDFTHVLVGHAELYVLADNFTVYETNVVCITEFLRFVYQNTPPLKGEIDPLRNLASRYVASILGQIGDIETFKQLLAEGGDFVIDFWNLIWAVDIPSRSVLWGSG</sequence>
<dbReference type="Proteomes" id="UP000214365">
    <property type="component" value="Unassembled WGS sequence"/>
</dbReference>
<organism evidence="3 4">
    <name type="scientific">Talaromyces atroroseus</name>
    <dbReference type="NCBI Taxonomy" id="1441469"/>
    <lineage>
        <taxon>Eukaryota</taxon>
        <taxon>Fungi</taxon>
        <taxon>Dikarya</taxon>
        <taxon>Ascomycota</taxon>
        <taxon>Pezizomycotina</taxon>
        <taxon>Eurotiomycetes</taxon>
        <taxon>Eurotiomycetidae</taxon>
        <taxon>Eurotiales</taxon>
        <taxon>Trichocomaceae</taxon>
        <taxon>Talaromyces</taxon>
        <taxon>Talaromyces sect. Trachyspermi</taxon>
    </lineage>
</organism>
<dbReference type="PANTHER" id="PTHR47843">
    <property type="entry name" value="BTB DOMAIN-CONTAINING PROTEIN-RELATED"/>
    <property type="match status" value="1"/>
</dbReference>
<dbReference type="PANTHER" id="PTHR47843:SF2">
    <property type="entry name" value="BTB DOMAIN-CONTAINING PROTEIN"/>
    <property type="match status" value="1"/>
</dbReference>
<dbReference type="OrthoDB" id="9997739at2759"/>
<dbReference type="STRING" id="1441469.A0A225B3J9"/>
<name>A0A225B3J9_TALAT</name>
<dbReference type="EMBL" id="LFMY01000001">
    <property type="protein sequence ID" value="OKL64288.1"/>
    <property type="molecule type" value="Genomic_DNA"/>
</dbReference>
<proteinExistence type="predicted"/>
<gene>
    <name evidence="3" type="ORF">UA08_00541</name>
</gene>
<reference evidence="3 4" key="1">
    <citation type="submission" date="2015-06" db="EMBL/GenBank/DDBJ databases">
        <title>Talaromyces atroroseus IBT 11181 draft genome.</title>
        <authorList>
            <person name="Rasmussen K.B."/>
            <person name="Rasmussen S."/>
            <person name="Petersen B."/>
            <person name="Sicheritz-Ponten T."/>
            <person name="Mortensen U.H."/>
            <person name="Thrane U."/>
        </authorList>
    </citation>
    <scope>NUCLEOTIDE SEQUENCE [LARGE SCALE GENOMIC DNA]</scope>
    <source>
        <strain evidence="3 4">IBT 11181</strain>
    </source>
</reference>
<dbReference type="RefSeq" id="XP_020124409.1">
    <property type="nucleotide sequence ID" value="XM_020260359.1"/>
</dbReference>
<evidence type="ECO:0000313" key="3">
    <source>
        <dbReference type="EMBL" id="OKL64288.1"/>
    </source>
</evidence>
<dbReference type="Pfam" id="PF00651">
    <property type="entry name" value="BTB"/>
    <property type="match status" value="1"/>
</dbReference>
<dbReference type="GeneID" id="31000296"/>
<dbReference type="AlphaFoldDB" id="A0A225B3J9"/>
<dbReference type="Gene3D" id="3.30.710.10">
    <property type="entry name" value="Potassium Channel Kv1.1, Chain A"/>
    <property type="match status" value="1"/>
</dbReference>
<accession>A0A225B3J9</accession>
<dbReference type="SUPFAM" id="SSF54695">
    <property type="entry name" value="POZ domain"/>
    <property type="match status" value="1"/>
</dbReference>
<comment type="caution">
    <text evidence="3">The sequence shown here is derived from an EMBL/GenBank/DDBJ whole genome shotgun (WGS) entry which is preliminary data.</text>
</comment>
<protein>
    <recommendedName>
        <fullName evidence="2">BTB domain-containing protein</fullName>
    </recommendedName>
</protein>
<keyword evidence="4" id="KW-1185">Reference proteome</keyword>
<feature type="compositionally biased region" description="Low complexity" evidence="1">
    <location>
        <begin position="85"/>
        <end position="95"/>
    </location>
</feature>